<dbReference type="EMBL" id="JACHJO010000011">
    <property type="protein sequence ID" value="MBB6121657.1"/>
    <property type="molecule type" value="Genomic_DNA"/>
</dbReference>
<keyword evidence="14" id="KW-0812">Transmembrane</keyword>
<feature type="transmembrane region" description="Helical" evidence="14">
    <location>
        <begin position="116"/>
        <end position="138"/>
    </location>
</feature>
<evidence type="ECO:0000313" key="17">
    <source>
        <dbReference type="Proteomes" id="UP000536604"/>
    </source>
</evidence>
<evidence type="ECO:0000256" key="1">
    <source>
        <dbReference type="ARBA" id="ARBA00001960"/>
    </source>
</evidence>
<evidence type="ECO:0000259" key="15">
    <source>
        <dbReference type="Pfam" id="PF07732"/>
    </source>
</evidence>
<feature type="compositionally biased region" description="Basic and acidic residues" evidence="13">
    <location>
        <begin position="566"/>
        <end position="575"/>
    </location>
</feature>
<evidence type="ECO:0000256" key="5">
    <source>
        <dbReference type="ARBA" id="ARBA00011882"/>
    </source>
</evidence>
<dbReference type="InterPro" id="IPR001287">
    <property type="entry name" value="NO2-reductase_Cu"/>
</dbReference>
<dbReference type="PANTHER" id="PTHR11709">
    <property type="entry name" value="MULTI-COPPER OXIDASE"/>
    <property type="match status" value="1"/>
</dbReference>
<dbReference type="InterPro" id="IPR045087">
    <property type="entry name" value="Cu-oxidase_fam"/>
</dbReference>
<feature type="binding site" description="type 1 copper site" evidence="12">
    <location>
        <position position="661"/>
    </location>
    <ligand>
        <name>Cu cation</name>
        <dbReference type="ChEBI" id="CHEBI:23378"/>
        <label>1</label>
    </ligand>
</feature>
<keyword evidence="14" id="KW-0472">Membrane</keyword>
<dbReference type="RefSeq" id="WP_184293100.1">
    <property type="nucleotide sequence ID" value="NZ_JACHJO010000011.1"/>
</dbReference>
<dbReference type="CDD" id="cd11020">
    <property type="entry name" value="CuRO_1_CuNIR"/>
    <property type="match status" value="1"/>
</dbReference>
<evidence type="ECO:0000256" key="10">
    <source>
        <dbReference type="ARBA" id="ARBA00023008"/>
    </source>
</evidence>
<dbReference type="GO" id="GO:0050421">
    <property type="term" value="F:nitrite reductase (NO-forming) activity"/>
    <property type="evidence" value="ECO:0007669"/>
    <property type="project" value="UniProtKB-EC"/>
</dbReference>
<feature type="domain" description="Plastocyanin-like" evidence="15">
    <location>
        <begin position="614"/>
        <end position="723"/>
    </location>
</feature>
<evidence type="ECO:0000256" key="9">
    <source>
        <dbReference type="ARBA" id="ARBA00023002"/>
    </source>
</evidence>
<feature type="binding site" description="type 1 copper site" evidence="12">
    <location>
        <position position="701"/>
    </location>
    <ligand>
        <name>Cu cation</name>
        <dbReference type="ChEBI" id="CHEBI:23378"/>
        <label>1</label>
    </ligand>
</feature>
<reference evidence="16 17" key="1">
    <citation type="submission" date="2020-08" db="EMBL/GenBank/DDBJ databases">
        <title>Genomic Encyclopedia of Type Strains, Phase III (KMG-III): the genomes of soil and plant-associated and newly described type strains.</title>
        <authorList>
            <person name="Whitman W."/>
        </authorList>
    </citation>
    <scope>NUCLEOTIDE SEQUENCE [LARGE SCALE GENOMIC DNA]</scope>
    <source>
        <strain evidence="16 17">CECT 8712</strain>
    </source>
</reference>
<evidence type="ECO:0000256" key="12">
    <source>
        <dbReference type="PIRSR" id="PIRSR601287-1"/>
    </source>
</evidence>
<feature type="binding site" description="type 1 copper site" evidence="12">
    <location>
        <position position="700"/>
    </location>
    <ligand>
        <name>Cu cation</name>
        <dbReference type="ChEBI" id="CHEBI:23378"/>
        <label>1</label>
    </ligand>
</feature>
<dbReference type="PRINTS" id="PR00695">
    <property type="entry name" value="CUNO2RDTASE"/>
</dbReference>
<evidence type="ECO:0000256" key="4">
    <source>
        <dbReference type="ARBA" id="ARBA00011233"/>
    </source>
</evidence>
<keyword evidence="17" id="KW-1185">Reference proteome</keyword>
<feature type="binding site" description="type 1 copper site" evidence="12">
    <location>
        <position position="714"/>
    </location>
    <ligand>
        <name>Cu cation</name>
        <dbReference type="ChEBI" id="CHEBI:23378"/>
        <label>1</label>
    </ligand>
</feature>
<feature type="region of interest" description="Disordered" evidence="13">
    <location>
        <begin position="554"/>
        <end position="588"/>
    </location>
</feature>
<feature type="transmembrane region" description="Helical" evidence="14">
    <location>
        <begin position="191"/>
        <end position="215"/>
    </location>
</feature>
<dbReference type="SUPFAM" id="SSF49503">
    <property type="entry name" value="Cupredoxins"/>
    <property type="match status" value="3"/>
</dbReference>
<organism evidence="16 17">
    <name type="scientific">Nocardiopsis algeriensis</name>
    <dbReference type="NCBI Taxonomy" id="1478215"/>
    <lineage>
        <taxon>Bacteria</taxon>
        <taxon>Bacillati</taxon>
        <taxon>Actinomycetota</taxon>
        <taxon>Actinomycetes</taxon>
        <taxon>Streptosporangiales</taxon>
        <taxon>Nocardiopsidaceae</taxon>
        <taxon>Nocardiopsis</taxon>
    </lineage>
</organism>
<evidence type="ECO:0000256" key="14">
    <source>
        <dbReference type="SAM" id="Phobius"/>
    </source>
</evidence>
<feature type="transmembrane region" description="Helical" evidence="14">
    <location>
        <begin position="424"/>
        <end position="442"/>
    </location>
</feature>
<name>A0A841ISK4_9ACTN</name>
<comment type="similarity">
    <text evidence="3">Belongs to the multicopper oxidase family.</text>
</comment>
<evidence type="ECO:0000256" key="6">
    <source>
        <dbReference type="ARBA" id="ARBA00017290"/>
    </source>
</evidence>
<dbReference type="EC" id="1.7.2.1" evidence="5"/>
<feature type="transmembrane region" description="Helical" evidence="14">
    <location>
        <begin position="325"/>
        <end position="346"/>
    </location>
</feature>
<feature type="transmembrane region" description="Helical" evidence="14">
    <location>
        <begin position="292"/>
        <end position="313"/>
    </location>
</feature>
<comment type="cofactor">
    <cofactor evidence="1 12">
        <name>Cu(+)</name>
        <dbReference type="ChEBI" id="CHEBI:49552"/>
    </cofactor>
</comment>
<comment type="cofactor">
    <cofactor evidence="2 12">
        <name>Cu(2+)</name>
        <dbReference type="ChEBI" id="CHEBI:29036"/>
    </cofactor>
</comment>
<keyword evidence="14" id="KW-1133">Transmembrane helix</keyword>
<dbReference type="GO" id="GO:0005507">
    <property type="term" value="F:copper ion binding"/>
    <property type="evidence" value="ECO:0007669"/>
    <property type="project" value="InterPro"/>
</dbReference>
<comment type="subunit">
    <text evidence="4">Homotrimer.</text>
</comment>
<comment type="caution">
    <text evidence="16">The sequence shown here is derived from an EMBL/GenBank/DDBJ whole genome shotgun (WGS) entry which is preliminary data.</text>
</comment>
<feature type="transmembrane region" description="Helical" evidence="14">
    <location>
        <begin position="91"/>
        <end position="110"/>
    </location>
</feature>
<comment type="catalytic activity">
    <reaction evidence="11">
        <text>nitric oxide + Fe(III)-[cytochrome c] + H2O = Fe(II)-[cytochrome c] + nitrite + 2 H(+)</text>
        <dbReference type="Rhea" id="RHEA:15233"/>
        <dbReference type="Rhea" id="RHEA-COMP:10350"/>
        <dbReference type="Rhea" id="RHEA-COMP:14399"/>
        <dbReference type="ChEBI" id="CHEBI:15377"/>
        <dbReference type="ChEBI" id="CHEBI:15378"/>
        <dbReference type="ChEBI" id="CHEBI:16301"/>
        <dbReference type="ChEBI" id="CHEBI:16480"/>
        <dbReference type="ChEBI" id="CHEBI:29033"/>
        <dbReference type="ChEBI" id="CHEBI:29034"/>
        <dbReference type="EC" id="1.7.2.1"/>
    </reaction>
</comment>
<feature type="binding site" description="type 1 copper site" evidence="12">
    <location>
        <position position="666"/>
    </location>
    <ligand>
        <name>Cu cation</name>
        <dbReference type="ChEBI" id="CHEBI:23378"/>
        <label>1</label>
    </ligand>
</feature>
<keyword evidence="7 12" id="KW-0479">Metal-binding</keyword>
<feature type="transmembrane region" description="Helical" evidence="14">
    <location>
        <begin position="29"/>
        <end position="49"/>
    </location>
</feature>
<keyword evidence="10 12" id="KW-0186">Copper</keyword>
<sequence length="870" mass="90467">MPPVQIRIESHTRPPTLPRASWHSRANTVVLAWAALAVLALLFGEGLGLPRWLPVHLFLLGAVTNAIVTWTEHFSVALLRMAQPTARMQSVRLAVLNAGIAALIAGAVALSTTSGGVPVLGTALAGAAVVAGTVAWHTGWLVVRARSAMGGRFAHVTRWYTAAGLFLVVAAVPGAVMLFGSVSSRTHEQLIAAHAHAALLGWVGLAVIGTLFTLWPTLLRTRVAEGSEKTAHRTLLPAALGLAATVAGLAHGWRWAAVAGVLVYAAAFAAATAPLVRVALRRRPHTAASWTVLAAQVWFAVALVADAAVISLVPAHEVYTVLRPYVPVFLVGFTGQILLGSLTFLLPVVLGGGPERLIRNSGLVEKWWPARLAVLNTALLLTLLPGVAGTLAWVAVAASVLAFVVLAATAVIRSGHLPRPSATAMGATAGAAATALALMLALSGGGTSEGVEPTGRTRTVEVSLGAMTISPGTVSLDPGDSLVLEVVNNDSQPHDLRMGNGVQTPLLSPGEEAVLEVGVVTGPLEGWCTVMGHRAAGMTMNVVTTGDDVALADAGGTEAGGADAGGEEHGGHAAHGDTSGGIDPGGEWSEGWEPFEAALEPAPGGEVHEVEIVVTESESEVAPGVRQPVWTFGGTVPGPVLRGKLGDVFEITLVNDGTMGHSIDFHAGSLAPDEPMRTIAPGEELTYRFHADMAGAWLYHCSTMPMSHHLGNGMYGAVVVDPPDLPEVDREYLLVQGELYLGEPGGAEQVEKIAAAEPDAWVFNGSANGYGHAPLTAEVDERVRVWVVAAGPSSGTAFHIVGARFDTVYKEGNYLLRPEDPGGSQALDLAPAQGGFVETVFPEAGTYPFVDHDFRHAENGAHGYFEVEDR</sequence>
<feature type="transmembrane region" description="Helical" evidence="14">
    <location>
        <begin position="367"/>
        <end position="385"/>
    </location>
</feature>
<evidence type="ECO:0000313" key="16">
    <source>
        <dbReference type="EMBL" id="MBB6121657.1"/>
    </source>
</evidence>
<evidence type="ECO:0000256" key="11">
    <source>
        <dbReference type="ARBA" id="ARBA00049340"/>
    </source>
</evidence>
<evidence type="ECO:0000256" key="3">
    <source>
        <dbReference type="ARBA" id="ARBA00010609"/>
    </source>
</evidence>
<dbReference type="InterPro" id="IPR008972">
    <property type="entry name" value="Cupredoxin"/>
</dbReference>
<feature type="transmembrane region" description="Helical" evidence="14">
    <location>
        <begin position="261"/>
        <end position="280"/>
    </location>
</feature>
<proteinExistence type="inferred from homology"/>
<feature type="transmembrane region" description="Helical" evidence="14">
    <location>
        <begin position="235"/>
        <end position="255"/>
    </location>
</feature>
<feature type="transmembrane region" description="Helical" evidence="14">
    <location>
        <begin position="55"/>
        <end position="79"/>
    </location>
</feature>
<dbReference type="InterPro" id="IPR011707">
    <property type="entry name" value="Cu-oxidase-like_N"/>
</dbReference>
<keyword evidence="9 16" id="KW-0560">Oxidoreductase</keyword>
<evidence type="ECO:0000256" key="2">
    <source>
        <dbReference type="ARBA" id="ARBA00001973"/>
    </source>
</evidence>
<feature type="binding site" description="type 1 copper site" evidence="12">
    <location>
        <position position="852"/>
    </location>
    <ligand>
        <name>Cu cation</name>
        <dbReference type="ChEBI" id="CHEBI:23378"/>
        <label>1</label>
    </ligand>
</feature>
<keyword evidence="8" id="KW-0677">Repeat</keyword>
<evidence type="ECO:0000256" key="8">
    <source>
        <dbReference type="ARBA" id="ARBA00022737"/>
    </source>
</evidence>
<dbReference type="PANTHER" id="PTHR11709:SF394">
    <property type="entry name" value="FI03373P-RELATED"/>
    <property type="match status" value="1"/>
</dbReference>
<dbReference type="AlphaFoldDB" id="A0A841ISK4"/>
<dbReference type="CDD" id="cd04208">
    <property type="entry name" value="CuRO_2_CuNIR"/>
    <property type="match status" value="1"/>
</dbReference>
<feature type="binding site" description="type 1 copper site" evidence="12">
    <location>
        <position position="709"/>
    </location>
    <ligand>
        <name>Cu cation</name>
        <dbReference type="ChEBI" id="CHEBI:23378"/>
        <label>1</label>
    </ligand>
</feature>
<dbReference type="Proteomes" id="UP000536604">
    <property type="component" value="Unassembled WGS sequence"/>
</dbReference>
<feature type="transmembrane region" description="Helical" evidence="14">
    <location>
        <begin position="159"/>
        <end position="179"/>
    </location>
</feature>
<dbReference type="Pfam" id="PF07732">
    <property type="entry name" value="Cu-oxidase_3"/>
    <property type="match status" value="1"/>
</dbReference>
<evidence type="ECO:0000256" key="13">
    <source>
        <dbReference type="SAM" id="MobiDB-lite"/>
    </source>
</evidence>
<evidence type="ECO:0000256" key="7">
    <source>
        <dbReference type="ARBA" id="ARBA00022723"/>
    </source>
</evidence>
<protein>
    <recommendedName>
        <fullName evidence="6">Copper-containing nitrite reductase</fullName>
        <ecNumber evidence="5">1.7.2.1</ecNumber>
    </recommendedName>
</protein>
<gene>
    <name evidence="16" type="ORF">FHS13_003631</name>
</gene>
<accession>A0A841ISK4</accession>
<dbReference type="Gene3D" id="2.60.40.420">
    <property type="entry name" value="Cupredoxins - blue copper proteins"/>
    <property type="match status" value="3"/>
</dbReference>
<feature type="transmembrane region" description="Helical" evidence="14">
    <location>
        <begin position="391"/>
        <end position="412"/>
    </location>
</feature>